<accession>E0TDL6</accession>
<dbReference type="EMBL" id="CP002156">
    <property type="protein sequence ID" value="ADM08771.1"/>
    <property type="molecule type" value="Genomic_DNA"/>
</dbReference>
<dbReference type="AlphaFoldDB" id="E0TDL6"/>
<organism evidence="1 2">
    <name type="scientific">Parvularcula bermudensis (strain ATCC BAA-594 / HTCC2503 / KCTC 12087)</name>
    <dbReference type="NCBI Taxonomy" id="314260"/>
    <lineage>
        <taxon>Bacteria</taxon>
        <taxon>Pseudomonadati</taxon>
        <taxon>Pseudomonadota</taxon>
        <taxon>Alphaproteobacteria</taxon>
        <taxon>Parvularculales</taxon>
        <taxon>Parvularculaceae</taxon>
        <taxon>Parvularcula</taxon>
    </lineage>
</organism>
<name>E0TDL6_PARBH</name>
<dbReference type="Proteomes" id="UP000001302">
    <property type="component" value="Chromosome"/>
</dbReference>
<evidence type="ECO:0000313" key="2">
    <source>
        <dbReference type="Proteomes" id="UP000001302"/>
    </source>
</evidence>
<reference evidence="2" key="1">
    <citation type="submission" date="2010-08" db="EMBL/GenBank/DDBJ databases">
        <title>Genome sequence of Parvularcula bermudensis HTCC2503.</title>
        <authorList>
            <person name="Kang D.-M."/>
            <person name="Oh H.-M."/>
            <person name="Cho J.-C."/>
        </authorList>
    </citation>
    <scope>NUCLEOTIDE SEQUENCE [LARGE SCALE GENOMIC DNA]</scope>
    <source>
        <strain evidence="2">ATCC BAA-594 / HTCC2503 / KCTC 12087</strain>
    </source>
</reference>
<keyword evidence="2" id="KW-1185">Reference proteome</keyword>
<reference evidence="1 2" key="2">
    <citation type="journal article" date="2011" name="J. Bacteriol.">
        <title>Complete genome sequence of strain HTCC2503T of Parvularcula bermudensis, the type species of the order "Parvularculales" in the class Alphaproteobacteria.</title>
        <authorList>
            <person name="Oh H.M."/>
            <person name="Kang I."/>
            <person name="Vergin K.L."/>
            <person name="Kang D."/>
            <person name="Rhee K.H."/>
            <person name="Giovannoni S.J."/>
            <person name="Cho J.C."/>
        </authorList>
    </citation>
    <scope>NUCLEOTIDE SEQUENCE [LARGE SCALE GENOMIC DNA]</scope>
    <source>
        <strain evidence="2">ATCC BAA-594 / HTCC2503 / KCTC 12087</strain>
    </source>
</reference>
<dbReference type="KEGG" id="pbr:PB2503_03482"/>
<proteinExistence type="predicted"/>
<sequence>MKLTRYVTERLGLCEYHLIEGDSTASEDKILKVDSASPEAIKTIASIAERYRIKIGGDEVTKRNLSRILSKNALKRI</sequence>
<dbReference type="HOGENOM" id="CLU_2634841_0_0_5"/>
<gene>
    <name evidence="1" type="ordered locus">PB2503_03482</name>
</gene>
<protein>
    <submittedName>
        <fullName evidence="1">Uncharacterized protein</fullName>
    </submittedName>
</protein>
<evidence type="ECO:0000313" key="1">
    <source>
        <dbReference type="EMBL" id="ADM08771.1"/>
    </source>
</evidence>